<feature type="domain" description="Trigger factor ribosome-binding bacterial" evidence="11">
    <location>
        <begin position="12"/>
        <end position="157"/>
    </location>
</feature>
<evidence type="ECO:0000256" key="1">
    <source>
        <dbReference type="ARBA" id="ARBA00000971"/>
    </source>
</evidence>
<keyword evidence="7" id="KW-0143">Chaperone</keyword>
<sequence>MEEEIAKKYALKIKKLPQSQLEIAVAIPTEEFDAARAEAIRHIGADVEFPGFRKGHVPESILVTKVGETAILEEMAEIAISRVYPEIIRAEKLDVLGRPDVRITKIARGNPLEFTLTTAVFPEFTLPDYKKIAGKTARTTDDVLVSDDEVEKAVEQIRSMRAKNETAPSDEKMSAPPPPLDDAYVKTLGDFAGVEDFKVKLRENMQREKERAAKDKRRVAIIDAVLAKTMIELPEVIVLQELLRMKDEFAHDVKQMGLSMADYLKAIKKTEEEMEKEWRPTAEKRAKTQLVVGKIAESEHLGPDEETVKKEVAALKRRYPDAPDDRALGYVHMLLTNEKVFELLESQEA</sequence>
<accession>A0A1G2DD29</accession>
<comment type="subcellular location">
    <subcellularLocation>
        <location evidence="2">Cytoplasm</location>
    </subcellularLocation>
</comment>
<evidence type="ECO:0000256" key="2">
    <source>
        <dbReference type="ARBA" id="ARBA00004496"/>
    </source>
</evidence>
<evidence type="ECO:0000256" key="10">
    <source>
        <dbReference type="SAM" id="MobiDB-lite"/>
    </source>
</evidence>
<dbReference type="GO" id="GO:0043022">
    <property type="term" value="F:ribosome binding"/>
    <property type="evidence" value="ECO:0007669"/>
    <property type="project" value="TreeGrafter"/>
</dbReference>
<dbReference type="EMBL" id="MHLO01000032">
    <property type="protein sequence ID" value="OGZ11549.1"/>
    <property type="molecule type" value="Genomic_DNA"/>
</dbReference>
<proteinExistence type="inferred from homology"/>
<dbReference type="GO" id="GO:0043335">
    <property type="term" value="P:protein unfolding"/>
    <property type="evidence" value="ECO:0007669"/>
    <property type="project" value="TreeGrafter"/>
</dbReference>
<evidence type="ECO:0000256" key="5">
    <source>
        <dbReference type="ARBA" id="ARBA00016902"/>
    </source>
</evidence>
<dbReference type="PANTHER" id="PTHR30560:SF3">
    <property type="entry name" value="TRIGGER FACTOR-LIKE PROTEIN TIG, CHLOROPLASTIC"/>
    <property type="match status" value="1"/>
</dbReference>
<dbReference type="AlphaFoldDB" id="A0A1G2DD29"/>
<dbReference type="SUPFAM" id="SSF109998">
    <property type="entry name" value="Triger factor/SurA peptide-binding domain-like"/>
    <property type="match status" value="1"/>
</dbReference>
<dbReference type="InterPro" id="IPR036611">
    <property type="entry name" value="Trigger_fac_ribosome-bd_sf"/>
</dbReference>
<evidence type="ECO:0000259" key="12">
    <source>
        <dbReference type="Pfam" id="PF05698"/>
    </source>
</evidence>
<reference evidence="13 14" key="1">
    <citation type="journal article" date="2016" name="Nat. Commun.">
        <title>Thousands of microbial genomes shed light on interconnected biogeochemical processes in an aquifer system.</title>
        <authorList>
            <person name="Anantharaman K."/>
            <person name="Brown C.T."/>
            <person name="Hug L.A."/>
            <person name="Sharon I."/>
            <person name="Castelle C.J."/>
            <person name="Probst A.J."/>
            <person name="Thomas B.C."/>
            <person name="Singh A."/>
            <person name="Wilkins M.J."/>
            <person name="Karaoz U."/>
            <person name="Brodie E.L."/>
            <person name="Williams K.H."/>
            <person name="Hubbard S.S."/>
            <person name="Banfield J.F."/>
        </authorList>
    </citation>
    <scope>NUCLEOTIDE SEQUENCE [LARGE SCALE GENOMIC DNA]</scope>
</reference>
<keyword evidence="8" id="KW-0413">Isomerase</keyword>
<dbReference type="GO" id="GO:0015031">
    <property type="term" value="P:protein transport"/>
    <property type="evidence" value="ECO:0007669"/>
    <property type="project" value="InterPro"/>
</dbReference>
<dbReference type="GO" id="GO:0005737">
    <property type="term" value="C:cytoplasm"/>
    <property type="evidence" value="ECO:0007669"/>
    <property type="project" value="UniProtKB-SubCell"/>
</dbReference>
<dbReference type="Gene3D" id="1.10.3120.10">
    <property type="entry name" value="Trigger factor, C-terminal domain"/>
    <property type="match status" value="1"/>
</dbReference>
<comment type="similarity">
    <text evidence="3">Belongs to the FKBP-type PPIase family. Tig subfamily.</text>
</comment>
<comment type="catalytic activity">
    <reaction evidence="1">
        <text>[protein]-peptidylproline (omega=180) = [protein]-peptidylproline (omega=0)</text>
        <dbReference type="Rhea" id="RHEA:16237"/>
        <dbReference type="Rhea" id="RHEA-COMP:10747"/>
        <dbReference type="Rhea" id="RHEA-COMP:10748"/>
        <dbReference type="ChEBI" id="CHEBI:83833"/>
        <dbReference type="ChEBI" id="CHEBI:83834"/>
        <dbReference type="EC" id="5.2.1.8"/>
    </reaction>
</comment>
<evidence type="ECO:0000313" key="14">
    <source>
        <dbReference type="Proteomes" id="UP000178636"/>
    </source>
</evidence>
<dbReference type="Pfam" id="PF05697">
    <property type="entry name" value="Trigger_N"/>
    <property type="match status" value="1"/>
</dbReference>
<dbReference type="PANTHER" id="PTHR30560">
    <property type="entry name" value="TRIGGER FACTOR CHAPERONE AND PEPTIDYL-PROLYL CIS/TRANS ISOMERASE"/>
    <property type="match status" value="1"/>
</dbReference>
<dbReference type="GO" id="GO:0044183">
    <property type="term" value="F:protein folding chaperone"/>
    <property type="evidence" value="ECO:0007669"/>
    <property type="project" value="TreeGrafter"/>
</dbReference>
<feature type="region of interest" description="Disordered" evidence="10">
    <location>
        <begin position="159"/>
        <end position="178"/>
    </location>
</feature>
<dbReference type="InterPro" id="IPR005215">
    <property type="entry name" value="Trig_fac"/>
</dbReference>
<evidence type="ECO:0000313" key="13">
    <source>
        <dbReference type="EMBL" id="OGZ11549.1"/>
    </source>
</evidence>
<dbReference type="SUPFAM" id="SSF102735">
    <property type="entry name" value="Trigger factor ribosome-binding domain"/>
    <property type="match status" value="1"/>
</dbReference>
<protein>
    <recommendedName>
        <fullName evidence="5">Trigger factor</fullName>
        <ecNumber evidence="4">5.2.1.8</ecNumber>
    </recommendedName>
    <alternativeName>
        <fullName evidence="9">PPIase</fullName>
    </alternativeName>
</protein>
<dbReference type="InterPro" id="IPR027304">
    <property type="entry name" value="Trigger_fact/SurA_dom_sf"/>
</dbReference>
<evidence type="ECO:0000256" key="3">
    <source>
        <dbReference type="ARBA" id="ARBA00005464"/>
    </source>
</evidence>
<gene>
    <name evidence="13" type="ORF">A3C93_00920</name>
</gene>
<dbReference type="InterPro" id="IPR008880">
    <property type="entry name" value="Trigger_fac_C"/>
</dbReference>
<name>A0A1G2DD29_9BACT</name>
<dbReference type="Gene3D" id="3.30.70.1050">
    <property type="entry name" value="Trigger factor ribosome-binding domain"/>
    <property type="match status" value="1"/>
</dbReference>
<dbReference type="GO" id="GO:0003755">
    <property type="term" value="F:peptidyl-prolyl cis-trans isomerase activity"/>
    <property type="evidence" value="ECO:0007669"/>
    <property type="project" value="UniProtKB-KW"/>
</dbReference>
<dbReference type="GO" id="GO:0051083">
    <property type="term" value="P:'de novo' cotranslational protein folding"/>
    <property type="evidence" value="ECO:0007669"/>
    <property type="project" value="TreeGrafter"/>
</dbReference>
<dbReference type="InterPro" id="IPR037041">
    <property type="entry name" value="Trigger_fac_C_sf"/>
</dbReference>
<evidence type="ECO:0000256" key="8">
    <source>
        <dbReference type="ARBA" id="ARBA00023235"/>
    </source>
</evidence>
<evidence type="ECO:0000256" key="9">
    <source>
        <dbReference type="ARBA" id="ARBA00029986"/>
    </source>
</evidence>
<evidence type="ECO:0000256" key="7">
    <source>
        <dbReference type="ARBA" id="ARBA00023186"/>
    </source>
</evidence>
<evidence type="ECO:0000256" key="6">
    <source>
        <dbReference type="ARBA" id="ARBA00023110"/>
    </source>
</evidence>
<dbReference type="Proteomes" id="UP000178636">
    <property type="component" value="Unassembled WGS sequence"/>
</dbReference>
<comment type="caution">
    <text evidence="13">The sequence shown here is derived from an EMBL/GenBank/DDBJ whole genome shotgun (WGS) entry which is preliminary data.</text>
</comment>
<keyword evidence="6" id="KW-0697">Rotamase</keyword>
<organism evidence="13 14">
    <name type="scientific">Candidatus Lloydbacteria bacterium RIFCSPHIGHO2_02_FULL_54_17</name>
    <dbReference type="NCBI Taxonomy" id="1798664"/>
    <lineage>
        <taxon>Bacteria</taxon>
        <taxon>Candidatus Lloydiibacteriota</taxon>
    </lineage>
</organism>
<dbReference type="InterPro" id="IPR008881">
    <property type="entry name" value="Trigger_fac_ribosome-bd_bac"/>
</dbReference>
<evidence type="ECO:0000256" key="4">
    <source>
        <dbReference type="ARBA" id="ARBA00013194"/>
    </source>
</evidence>
<evidence type="ECO:0000259" key="11">
    <source>
        <dbReference type="Pfam" id="PF05697"/>
    </source>
</evidence>
<dbReference type="EC" id="5.2.1.8" evidence="4"/>
<dbReference type="Pfam" id="PF05698">
    <property type="entry name" value="Trigger_C"/>
    <property type="match status" value="1"/>
</dbReference>
<dbReference type="STRING" id="1798664.A3C93_00920"/>
<feature type="domain" description="Trigger factor C-terminal" evidence="12">
    <location>
        <begin position="194"/>
        <end position="323"/>
    </location>
</feature>